<dbReference type="AlphaFoldDB" id="A0AAV9G9S5"/>
<dbReference type="InterPro" id="IPR007111">
    <property type="entry name" value="NACHT_NTPase"/>
</dbReference>
<dbReference type="InterPro" id="IPR011990">
    <property type="entry name" value="TPR-like_helical_dom_sf"/>
</dbReference>
<protein>
    <recommendedName>
        <fullName evidence="2">NACHT domain-containing protein</fullName>
    </recommendedName>
</protein>
<evidence type="ECO:0000256" key="1">
    <source>
        <dbReference type="ARBA" id="ARBA00022737"/>
    </source>
</evidence>
<keyword evidence="4" id="KW-1185">Reference proteome</keyword>
<dbReference type="Proteomes" id="UP001321760">
    <property type="component" value="Unassembled WGS sequence"/>
</dbReference>
<dbReference type="Gene3D" id="1.25.40.10">
    <property type="entry name" value="Tetratricopeptide repeat domain"/>
    <property type="match status" value="2"/>
</dbReference>
<evidence type="ECO:0000259" key="2">
    <source>
        <dbReference type="PROSITE" id="PS50837"/>
    </source>
</evidence>
<accession>A0AAV9G9S5</accession>
<name>A0AAV9G9S5_9PEZI</name>
<dbReference type="EMBL" id="MU865968">
    <property type="protein sequence ID" value="KAK4445163.1"/>
    <property type="molecule type" value="Genomic_DNA"/>
</dbReference>
<gene>
    <name evidence="3" type="ORF">QBC34DRAFT_413633</name>
</gene>
<dbReference type="Pfam" id="PF24883">
    <property type="entry name" value="NPHP3_N"/>
    <property type="match status" value="1"/>
</dbReference>
<dbReference type="SUPFAM" id="SSF52540">
    <property type="entry name" value="P-loop containing nucleoside triphosphate hydrolases"/>
    <property type="match status" value="1"/>
</dbReference>
<dbReference type="InterPro" id="IPR027417">
    <property type="entry name" value="P-loop_NTPase"/>
</dbReference>
<reference evidence="3" key="2">
    <citation type="submission" date="2023-05" db="EMBL/GenBank/DDBJ databases">
        <authorList>
            <consortium name="Lawrence Berkeley National Laboratory"/>
            <person name="Steindorff A."/>
            <person name="Hensen N."/>
            <person name="Bonometti L."/>
            <person name="Westerberg I."/>
            <person name="Brannstrom I.O."/>
            <person name="Guillou S."/>
            <person name="Cros-Aarteil S."/>
            <person name="Calhoun S."/>
            <person name="Haridas S."/>
            <person name="Kuo A."/>
            <person name="Mondo S."/>
            <person name="Pangilinan J."/>
            <person name="Riley R."/>
            <person name="Labutti K."/>
            <person name="Andreopoulos B."/>
            <person name="Lipzen A."/>
            <person name="Chen C."/>
            <person name="Yanf M."/>
            <person name="Daum C."/>
            <person name="Ng V."/>
            <person name="Clum A."/>
            <person name="Ohm R."/>
            <person name="Martin F."/>
            <person name="Silar P."/>
            <person name="Natvig D."/>
            <person name="Lalanne C."/>
            <person name="Gautier V."/>
            <person name="Ament-Velasquez S.L."/>
            <person name="Kruys A."/>
            <person name="Hutchinson M.I."/>
            <person name="Powell A.J."/>
            <person name="Barry K."/>
            <person name="Miller A.N."/>
            <person name="Grigoriev I.V."/>
            <person name="Debuchy R."/>
            <person name="Gladieux P."/>
            <person name="Thoren M.H."/>
            <person name="Johannesson H."/>
        </authorList>
    </citation>
    <scope>NUCLEOTIDE SEQUENCE</scope>
    <source>
        <strain evidence="3">PSN243</strain>
    </source>
</reference>
<proteinExistence type="predicted"/>
<keyword evidence="1" id="KW-0677">Repeat</keyword>
<dbReference type="InterPro" id="IPR056884">
    <property type="entry name" value="NPHP3-like_N"/>
</dbReference>
<dbReference type="Gene3D" id="3.40.50.300">
    <property type="entry name" value="P-loop containing nucleotide triphosphate hydrolases"/>
    <property type="match status" value="1"/>
</dbReference>
<sequence length="941" mass="106812">MSNLLRDIGKRAAGDCKVAAPTGGTCQWIRDQPAYQTWESRVLNLLWVQAPPGFGKTVLAAYIATQLRADEEDVILRFHFRPNVEAKSESLYTMLWTLLHQLVSRQGAENTSSEQRKRLRHMLQPWSSEPSLGRLWELLSSMLEVHRRYTIIIDGLDECNFSGESELETPRGVIQKLELLAFTGKGRVAVFCRPRPDLRKLVNKASILAITPKMLSADLEVFLAFLFHTRYTLPQDLFDSVLNQVRSQAQGSFQWVLLYIQHIAAAPSQTKRQKRISSFPTPLSDAYTKVLDDQDASLDEDERKQRRKIFQAVLVARRTLTLDELTESHDLPADKAADIVVRLCSPLIEIQDDRRVVSTHSSVKDFFLSDKTPTRYRFSLDEANLLHAKKALKRLLQPELATLDCIESYLRSNNNLPPKSKDRGTRNFGRGPYLDHAAHMWAEHVVAVPNPPPSLLTLVATFTDSDQSVFWGEYLTAWHGTKEATLVVERNLRKWLKTLKPNLASLVTLDKYITKPYYRVSKRFDSAPSPPAPSNPADGPKLFQLLTRMALFTFLYEKGDSADEPLCLSKSTTEDMTRLLGADHRLSLKSRGQEASAYIWAGFLCKAIVLLESLASSQQRVLGKDRPEMWQSIVHIGRVKFRMNDLTGAWDAYTRALEGLDPVVGEKDMFYISTLAVKEAVFLRTGEVEKAVENLKLLYDRQVEDSGPEDGLAVWLQATLGEGYRRLGERKMALEHLRASYEYRQYQLESAGGSLKVDAGITLIVAYREFGMLKEARKLLEEVKGTFLREKLPERWGQLVHLDGLLKADGGDAKGAMGIMHEYALLMRREDYNRGFMWLLLDLAMLLRHLGKADEASSLFHHVVKEREKTSKELEDEPSSSESLRLAEKALTLYRKEDITGAKELLKANGFVWVREEDLWCWQTASPQAPDTAAMKPPMCL</sequence>
<evidence type="ECO:0000313" key="3">
    <source>
        <dbReference type="EMBL" id="KAK4445163.1"/>
    </source>
</evidence>
<evidence type="ECO:0000313" key="4">
    <source>
        <dbReference type="Proteomes" id="UP001321760"/>
    </source>
</evidence>
<comment type="caution">
    <text evidence="3">The sequence shown here is derived from an EMBL/GenBank/DDBJ whole genome shotgun (WGS) entry which is preliminary data.</text>
</comment>
<dbReference type="PROSITE" id="PS50837">
    <property type="entry name" value="NACHT"/>
    <property type="match status" value="1"/>
</dbReference>
<dbReference type="SUPFAM" id="SSF48452">
    <property type="entry name" value="TPR-like"/>
    <property type="match status" value="1"/>
</dbReference>
<dbReference type="PANTHER" id="PTHR10039">
    <property type="entry name" value="AMELOGENIN"/>
    <property type="match status" value="1"/>
</dbReference>
<feature type="domain" description="NACHT" evidence="2">
    <location>
        <begin position="44"/>
        <end position="158"/>
    </location>
</feature>
<reference evidence="3" key="1">
    <citation type="journal article" date="2023" name="Mol. Phylogenet. Evol.">
        <title>Genome-scale phylogeny and comparative genomics of the fungal order Sordariales.</title>
        <authorList>
            <person name="Hensen N."/>
            <person name="Bonometti L."/>
            <person name="Westerberg I."/>
            <person name="Brannstrom I.O."/>
            <person name="Guillou S."/>
            <person name="Cros-Aarteil S."/>
            <person name="Calhoun S."/>
            <person name="Haridas S."/>
            <person name="Kuo A."/>
            <person name="Mondo S."/>
            <person name="Pangilinan J."/>
            <person name="Riley R."/>
            <person name="LaButti K."/>
            <person name="Andreopoulos B."/>
            <person name="Lipzen A."/>
            <person name="Chen C."/>
            <person name="Yan M."/>
            <person name="Daum C."/>
            <person name="Ng V."/>
            <person name="Clum A."/>
            <person name="Steindorff A."/>
            <person name="Ohm R.A."/>
            <person name="Martin F."/>
            <person name="Silar P."/>
            <person name="Natvig D.O."/>
            <person name="Lalanne C."/>
            <person name="Gautier V."/>
            <person name="Ament-Velasquez S.L."/>
            <person name="Kruys A."/>
            <person name="Hutchinson M.I."/>
            <person name="Powell A.J."/>
            <person name="Barry K."/>
            <person name="Miller A.N."/>
            <person name="Grigoriev I.V."/>
            <person name="Debuchy R."/>
            <person name="Gladieux P."/>
            <person name="Hiltunen Thoren M."/>
            <person name="Johannesson H."/>
        </authorList>
    </citation>
    <scope>NUCLEOTIDE SEQUENCE</scope>
    <source>
        <strain evidence="3">PSN243</strain>
    </source>
</reference>
<organism evidence="3 4">
    <name type="scientific">Podospora aff. communis PSN243</name>
    <dbReference type="NCBI Taxonomy" id="3040156"/>
    <lineage>
        <taxon>Eukaryota</taxon>
        <taxon>Fungi</taxon>
        <taxon>Dikarya</taxon>
        <taxon>Ascomycota</taxon>
        <taxon>Pezizomycotina</taxon>
        <taxon>Sordariomycetes</taxon>
        <taxon>Sordariomycetidae</taxon>
        <taxon>Sordariales</taxon>
        <taxon>Podosporaceae</taxon>
        <taxon>Podospora</taxon>
    </lineage>
</organism>